<dbReference type="Proteomes" id="UP001270362">
    <property type="component" value="Unassembled WGS sequence"/>
</dbReference>
<evidence type="ECO:0000313" key="2">
    <source>
        <dbReference type="EMBL" id="KAK3690215.1"/>
    </source>
</evidence>
<evidence type="ECO:0000256" key="1">
    <source>
        <dbReference type="SAM" id="MobiDB-lite"/>
    </source>
</evidence>
<name>A0AAE0XCK8_9PEZI</name>
<dbReference type="AlphaFoldDB" id="A0AAE0XCK8"/>
<accession>A0AAE0XCK8</accession>
<dbReference type="EMBL" id="JAULSO010000002">
    <property type="protein sequence ID" value="KAK3690215.1"/>
    <property type="molecule type" value="Genomic_DNA"/>
</dbReference>
<reference evidence="2" key="2">
    <citation type="submission" date="2023-06" db="EMBL/GenBank/DDBJ databases">
        <authorList>
            <consortium name="Lawrence Berkeley National Laboratory"/>
            <person name="Haridas S."/>
            <person name="Hensen N."/>
            <person name="Bonometti L."/>
            <person name="Westerberg I."/>
            <person name="Brannstrom I.O."/>
            <person name="Guillou S."/>
            <person name="Cros-Aarteil S."/>
            <person name="Calhoun S."/>
            <person name="Kuo A."/>
            <person name="Mondo S."/>
            <person name="Pangilinan J."/>
            <person name="Riley R."/>
            <person name="Labutti K."/>
            <person name="Andreopoulos B."/>
            <person name="Lipzen A."/>
            <person name="Chen C."/>
            <person name="Yanf M."/>
            <person name="Daum C."/>
            <person name="Ng V."/>
            <person name="Clum A."/>
            <person name="Steindorff A."/>
            <person name="Ohm R."/>
            <person name="Martin F."/>
            <person name="Silar P."/>
            <person name="Natvig D."/>
            <person name="Lalanne C."/>
            <person name="Gautier V."/>
            <person name="Ament-Velasquez S.L."/>
            <person name="Kruys A."/>
            <person name="Hutchinson M.I."/>
            <person name="Powell A.J."/>
            <person name="Barry K."/>
            <person name="Miller A.N."/>
            <person name="Grigoriev I.V."/>
            <person name="Debuchy R."/>
            <person name="Gladieux P."/>
            <person name="Thoren M.H."/>
            <person name="Johannesson H."/>
        </authorList>
    </citation>
    <scope>NUCLEOTIDE SEQUENCE</scope>
    <source>
        <strain evidence="2">CBS 314.62</strain>
    </source>
</reference>
<feature type="region of interest" description="Disordered" evidence="1">
    <location>
        <begin position="378"/>
        <end position="397"/>
    </location>
</feature>
<proteinExistence type="predicted"/>
<sequence>MAFSTFSEHEATPIRDQPFGLSIIQDLLGRRTLAGHIKTCPGLTRRAALLRHIMREIRSYDFQFIYVVPTEREASIAQDYFKQHTDIALYDRDAAVRGLAVESSRALFITLKDNEAAEDLWTKRCLFILECPVVSNSFWPTAAADLLLDWMREKRENSRVSRETVGIVTLSSCGPDQSWSHKVLKAIGELPRRYGWEDSTAPLAPGECVARTHNLDYNPSSSSFDLLMQEVTDLAIKYHDQAQTNRQSGTPPQRLSMVCAADFRDYSEVVKTLQSADQEWGKNIHFTPYISITSTINVVQKSWAKFSAAPEPKIIGVDPAFHFMYPYDDLTDIIIASHGARKLFDQGLAGPVYEPCVRREKSAMDQAEAFASDSVKAHMHYPSPQSDDELPPAEQARECNPSMEEIFLATYFYPRSSLSLRQLQLCTHPSYPRAAEWTRRQLKTIMRSPEQAIGPNAPDQCETRDVKDDDLAGIAKSQAYKGGMWLMVGFLAKHCRHLQDRDYIFLDDEIPGPLEIYIPLFRCFAAVGQLMAEAVGLEGGLLEALKADEDENQDPLTAAEVLEIECHLVRAFVFELIRFVNPAEGRSHCVSTKTPVGWDEMRDFFVDTERVQEEENGGEFYMISRGLVKYDDDDYTAIDLTAVSREAVDCVHGTMATGEWEGYSLDMLLRPTILLRDFAQHSISLQLR</sequence>
<evidence type="ECO:0000313" key="3">
    <source>
        <dbReference type="Proteomes" id="UP001270362"/>
    </source>
</evidence>
<gene>
    <name evidence="2" type="ORF">B0T22DRAFT_441629</name>
</gene>
<protein>
    <submittedName>
        <fullName evidence="2">Uncharacterized protein</fullName>
    </submittedName>
</protein>
<keyword evidence="3" id="KW-1185">Reference proteome</keyword>
<reference evidence="2" key="1">
    <citation type="journal article" date="2023" name="Mol. Phylogenet. Evol.">
        <title>Genome-scale phylogeny and comparative genomics of the fungal order Sordariales.</title>
        <authorList>
            <person name="Hensen N."/>
            <person name="Bonometti L."/>
            <person name="Westerberg I."/>
            <person name="Brannstrom I.O."/>
            <person name="Guillou S."/>
            <person name="Cros-Aarteil S."/>
            <person name="Calhoun S."/>
            <person name="Haridas S."/>
            <person name="Kuo A."/>
            <person name="Mondo S."/>
            <person name="Pangilinan J."/>
            <person name="Riley R."/>
            <person name="LaButti K."/>
            <person name="Andreopoulos B."/>
            <person name="Lipzen A."/>
            <person name="Chen C."/>
            <person name="Yan M."/>
            <person name="Daum C."/>
            <person name="Ng V."/>
            <person name="Clum A."/>
            <person name="Steindorff A."/>
            <person name="Ohm R.A."/>
            <person name="Martin F."/>
            <person name="Silar P."/>
            <person name="Natvig D.O."/>
            <person name="Lalanne C."/>
            <person name="Gautier V."/>
            <person name="Ament-Velasquez S.L."/>
            <person name="Kruys A."/>
            <person name="Hutchinson M.I."/>
            <person name="Powell A.J."/>
            <person name="Barry K."/>
            <person name="Miller A.N."/>
            <person name="Grigoriev I.V."/>
            <person name="Debuchy R."/>
            <person name="Gladieux P."/>
            <person name="Hiltunen Thoren M."/>
            <person name="Johannesson H."/>
        </authorList>
    </citation>
    <scope>NUCLEOTIDE SEQUENCE</scope>
    <source>
        <strain evidence="2">CBS 314.62</strain>
    </source>
</reference>
<comment type="caution">
    <text evidence="2">The sequence shown here is derived from an EMBL/GenBank/DDBJ whole genome shotgun (WGS) entry which is preliminary data.</text>
</comment>
<organism evidence="2 3">
    <name type="scientific">Podospora appendiculata</name>
    <dbReference type="NCBI Taxonomy" id="314037"/>
    <lineage>
        <taxon>Eukaryota</taxon>
        <taxon>Fungi</taxon>
        <taxon>Dikarya</taxon>
        <taxon>Ascomycota</taxon>
        <taxon>Pezizomycotina</taxon>
        <taxon>Sordariomycetes</taxon>
        <taxon>Sordariomycetidae</taxon>
        <taxon>Sordariales</taxon>
        <taxon>Podosporaceae</taxon>
        <taxon>Podospora</taxon>
    </lineage>
</organism>